<dbReference type="AlphaFoldDB" id="A0A6H1UHF9"/>
<dbReference type="Proteomes" id="UP000501602">
    <property type="component" value="Chromosome"/>
</dbReference>
<gene>
    <name evidence="2" type="ORF">HER31_14725</name>
</gene>
<feature type="chain" id="PRO_5026082277" evidence="1">
    <location>
        <begin position="24"/>
        <end position="253"/>
    </location>
</feature>
<keyword evidence="3" id="KW-1185">Reference proteome</keyword>
<dbReference type="Gene3D" id="2.40.160.20">
    <property type="match status" value="1"/>
</dbReference>
<sequence length="253" mass="28504">MKYSPTYIAIAMLPLCVAFNTQAKILNQNTSIGFGGRAHIGNDHVASNKNSFVAIFAKHSLKADWGQLSVKAKYENPFSLKETRYEGKSAITAFKTYADLYYNIGDYGSSLWWEEFSVSTNSMVEVTNMLGGAYAYRFGKLNTRFGFGLGHSMGHTPKDEFDGLAFYGTKVELSYPLNPNISTFVMVESRWDRDQDWQNTYGWDEDHGHHGLIGAAYKVTPNVNVSLAYHKLIEWGGYEEDGDAIDLNISYRF</sequence>
<keyword evidence="1" id="KW-0732">Signal</keyword>
<proteinExistence type="predicted"/>
<reference evidence="2 3" key="1">
    <citation type="submission" date="2020-04" db="EMBL/GenBank/DDBJ databases">
        <title>Ferrimonas sp. S7 isolated from sea water.</title>
        <authorList>
            <person name="Bae S.S."/>
            <person name="Baek K."/>
        </authorList>
    </citation>
    <scope>NUCLEOTIDE SEQUENCE [LARGE SCALE GENOMIC DNA]</scope>
    <source>
        <strain evidence="2 3">S7</strain>
    </source>
</reference>
<dbReference type="KEGG" id="fes:HER31_14725"/>
<dbReference type="RefSeq" id="WP_168661619.1">
    <property type="nucleotide sequence ID" value="NZ_CP051180.1"/>
</dbReference>
<evidence type="ECO:0000313" key="3">
    <source>
        <dbReference type="Proteomes" id="UP000501602"/>
    </source>
</evidence>
<dbReference type="EMBL" id="CP051180">
    <property type="protein sequence ID" value="QIZ78040.1"/>
    <property type="molecule type" value="Genomic_DNA"/>
</dbReference>
<feature type="signal peptide" evidence="1">
    <location>
        <begin position="1"/>
        <end position="23"/>
    </location>
</feature>
<evidence type="ECO:0000256" key="1">
    <source>
        <dbReference type="SAM" id="SignalP"/>
    </source>
</evidence>
<accession>A0A6H1UHF9</accession>
<name>A0A6H1UHF9_9GAMM</name>
<protein>
    <submittedName>
        <fullName evidence="2">Uncharacterized protein</fullName>
    </submittedName>
</protein>
<evidence type="ECO:0000313" key="2">
    <source>
        <dbReference type="EMBL" id="QIZ78040.1"/>
    </source>
</evidence>
<organism evidence="2 3">
    <name type="scientific">Ferrimonas lipolytica</name>
    <dbReference type="NCBI Taxonomy" id="2724191"/>
    <lineage>
        <taxon>Bacteria</taxon>
        <taxon>Pseudomonadati</taxon>
        <taxon>Pseudomonadota</taxon>
        <taxon>Gammaproteobacteria</taxon>
        <taxon>Alteromonadales</taxon>
        <taxon>Ferrimonadaceae</taxon>
        <taxon>Ferrimonas</taxon>
    </lineage>
</organism>